<dbReference type="EMBL" id="NWUW01000027">
    <property type="protein sequence ID" value="PIE92720.1"/>
    <property type="molecule type" value="Genomic_DNA"/>
</dbReference>
<gene>
    <name evidence="1" type="ORF">CO726_25065</name>
</gene>
<organism evidence="1 2">
    <name type="scientific">Bacillus fungorum</name>
    <dbReference type="NCBI Taxonomy" id="2039284"/>
    <lineage>
        <taxon>Bacteria</taxon>
        <taxon>Bacillati</taxon>
        <taxon>Bacillota</taxon>
        <taxon>Bacilli</taxon>
        <taxon>Bacillales</taxon>
        <taxon>Bacillaceae</taxon>
        <taxon>Bacillus</taxon>
    </lineage>
</organism>
<dbReference type="RefSeq" id="WP_099686065.1">
    <property type="nucleotide sequence ID" value="NZ_NWUW01000027.1"/>
</dbReference>
<protein>
    <submittedName>
        <fullName evidence="1">Uncharacterized protein</fullName>
    </submittedName>
</protein>
<dbReference type="Proteomes" id="UP000228484">
    <property type="component" value="Unassembled WGS sequence"/>
</dbReference>
<keyword evidence="2" id="KW-1185">Reference proteome</keyword>
<accession>A0A2G6Q8K2</accession>
<evidence type="ECO:0000313" key="1">
    <source>
        <dbReference type="EMBL" id="PIE92720.1"/>
    </source>
</evidence>
<comment type="caution">
    <text evidence="1">The sequence shown here is derived from an EMBL/GenBank/DDBJ whole genome shotgun (WGS) entry which is preliminary data.</text>
</comment>
<name>A0A2G6Q8K2_9BACI</name>
<sequence length="153" mass="17714">MTGIEMNKSIEEYLNVLTGSTFIKIAEVHGNQVVLETYSSYDEYKINNSDSLITENSYEIYYSTGDAIEKILAGEPVRILRSYPQINEVLYTIRFREVSYTINITRDALDEFLGFNIIDLNGSKELWRNRYVNVYLSGLKNKKRKGLVRAFSK</sequence>
<dbReference type="AlphaFoldDB" id="A0A2G6Q8K2"/>
<proteinExistence type="predicted"/>
<reference evidence="1 2" key="1">
    <citation type="submission" date="2017-09" db="EMBL/GenBank/DDBJ databases">
        <title>Biocontrol bacteria screening and application from spent mushroom substrate.</title>
        <authorList>
            <person name="Sun X."/>
        </authorList>
    </citation>
    <scope>NUCLEOTIDE SEQUENCE [LARGE SCALE GENOMIC DNA]</scope>
    <source>
        <strain evidence="1 2">100374</strain>
    </source>
</reference>
<evidence type="ECO:0000313" key="2">
    <source>
        <dbReference type="Proteomes" id="UP000228484"/>
    </source>
</evidence>